<accession>A0AAX6EE23</accession>
<reference evidence="3" key="2">
    <citation type="submission" date="2023-04" db="EMBL/GenBank/DDBJ databases">
        <authorList>
            <person name="Bruccoleri R.E."/>
            <person name="Oakeley E.J."/>
            <person name="Faust A.-M."/>
            <person name="Dessus-Babus S."/>
            <person name="Altorfer M."/>
            <person name="Burckhardt D."/>
            <person name="Oertli M."/>
            <person name="Naumann U."/>
            <person name="Petersen F."/>
            <person name="Wong J."/>
        </authorList>
    </citation>
    <scope>NUCLEOTIDE SEQUENCE</scope>
    <source>
        <strain evidence="3">GSM-AAB239-AS_SAM_17_03QT</strain>
        <tissue evidence="3">Leaf</tissue>
    </source>
</reference>
<dbReference type="Proteomes" id="UP001140949">
    <property type="component" value="Unassembled WGS sequence"/>
</dbReference>
<evidence type="ECO:0000256" key="2">
    <source>
        <dbReference type="PROSITE-ProRule" id="PRU00708"/>
    </source>
</evidence>
<organism evidence="3 4">
    <name type="scientific">Iris pallida</name>
    <name type="common">Sweet iris</name>
    <dbReference type="NCBI Taxonomy" id="29817"/>
    <lineage>
        <taxon>Eukaryota</taxon>
        <taxon>Viridiplantae</taxon>
        <taxon>Streptophyta</taxon>
        <taxon>Embryophyta</taxon>
        <taxon>Tracheophyta</taxon>
        <taxon>Spermatophyta</taxon>
        <taxon>Magnoliopsida</taxon>
        <taxon>Liliopsida</taxon>
        <taxon>Asparagales</taxon>
        <taxon>Iridaceae</taxon>
        <taxon>Iridoideae</taxon>
        <taxon>Irideae</taxon>
        <taxon>Iris</taxon>
    </lineage>
</organism>
<dbReference type="PROSITE" id="PS51257">
    <property type="entry name" value="PROKAR_LIPOPROTEIN"/>
    <property type="match status" value="1"/>
</dbReference>
<evidence type="ECO:0000313" key="3">
    <source>
        <dbReference type="EMBL" id="KAJ6802199.1"/>
    </source>
</evidence>
<protein>
    <submittedName>
        <fullName evidence="3">Pentatricopeptide repeat-containing protein, chloroplastic</fullName>
    </submittedName>
</protein>
<dbReference type="InterPro" id="IPR011990">
    <property type="entry name" value="TPR-like_helical_dom_sf"/>
</dbReference>
<dbReference type="GO" id="GO:0009658">
    <property type="term" value="P:chloroplast organization"/>
    <property type="evidence" value="ECO:0007669"/>
    <property type="project" value="InterPro"/>
</dbReference>
<keyword evidence="4" id="KW-1185">Reference proteome</keyword>
<dbReference type="GO" id="GO:0009507">
    <property type="term" value="C:chloroplast"/>
    <property type="evidence" value="ECO:0007669"/>
    <property type="project" value="TreeGrafter"/>
</dbReference>
<dbReference type="InterPro" id="IPR002885">
    <property type="entry name" value="PPR_rpt"/>
</dbReference>
<evidence type="ECO:0000256" key="1">
    <source>
        <dbReference type="ARBA" id="ARBA00022737"/>
    </source>
</evidence>
<dbReference type="PANTHER" id="PTHR46935">
    <property type="entry name" value="OS01G0674700 PROTEIN"/>
    <property type="match status" value="1"/>
</dbReference>
<dbReference type="Gene3D" id="1.25.40.10">
    <property type="entry name" value="Tetratricopeptide repeat domain"/>
    <property type="match status" value="1"/>
</dbReference>
<sequence>MINKLICKVAKKPLVVTYTGLIQACLDSGNIDNGTCIFNQMHKFCSPNTAACNILLKSYIDHGMNNEAKDLFWNILDGSSHQIKNKVDSNQKAIPDKFTFNTMMGACALTNNWDGFESSYKQMLDHGYHFDMKRHLHMVLDASRAGKVTETTWDRPLDMVSRLCSTASYYTRN</sequence>
<name>A0AAX6EE23_IRIPA</name>
<evidence type="ECO:0000313" key="4">
    <source>
        <dbReference type="Proteomes" id="UP001140949"/>
    </source>
</evidence>
<dbReference type="PANTHER" id="PTHR46935:SF1">
    <property type="entry name" value="OS01G0674700 PROTEIN"/>
    <property type="match status" value="1"/>
</dbReference>
<gene>
    <name evidence="3" type="ORF">M6B38_194040</name>
</gene>
<comment type="caution">
    <text evidence="3">The sequence shown here is derived from an EMBL/GenBank/DDBJ whole genome shotgun (WGS) entry which is preliminary data.</text>
</comment>
<dbReference type="PROSITE" id="PS51375">
    <property type="entry name" value="PPR"/>
    <property type="match status" value="1"/>
</dbReference>
<dbReference type="AlphaFoldDB" id="A0AAX6EE23"/>
<dbReference type="InterPro" id="IPR044645">
    <property type="entry name" value="DG1/EMB2279-like"/>
</dbReference>
<dbReference type="Pfam" id="PF01535">
    <property type="entry name" value="PPR"/>
    <property type="match status" value="1"/>
</dbReference>
<feature type="repeat" description="PPR" evidence="2">
    <location>
        <begin position="96"/>
        <end position="130"/>
    </location>
</feature>
<reference evidence="3" key="1">
    <citation type="journal article" date="2023" name="GigaByte">
        <title>Genome assembly of the bearded iris, Iris pallida Lam.</title>
        <authorList>
            <person name="Bruccoleri R.E."/>
            <person name="Oakeley E.J."/>
            <person name="Faust A.M.E."/>
            <person name="Altorfer M."/>
            <person name="Dessus-Babus S."/>
            <person name="Burckhardt D."/>
            <person name="Oertli M."/>
            <person name="Naumann U."/>
            <person name="Petersen F."/>
            <person name="Wong J."/>
        </authorList>
    </citation>
    <scope>NUCLEOTIDE SEQUENCE</scope>
    <source>
        <strain evidence="3">GSM-AAB239-AS_SAM_17_03QT</strain>
    </source>
</reference>
<dbReference type="EMBL" id="JANAVB010037418">
    <property type="protein sequence ID" value="KAJ6802199.1"/>
    <property type="molecule type" value="Genomic_DNA"/>
</dbReference>
<keyword evidence="1" id="KW-0677">Repeat</keyword>
<proteinExistence type="predicted"/>
<dbReference type="Pfam" id="PF13812">
    <property type="entry name" value="PPR_3"/>
    <property type="match status" value="1"/>
</dbReference>
<dbReference type="NCBIfam" id="TIGR00756">
    <property type="entry name" value="PPR"/>
    <property type="match status" value="2"/>
</dbReference>